<dbReference type="GO" id="GO:0015677">
    <property type="term" value="P:copper ion import"/>
    <property type="evidence" value="ECO:0007669"/>
    <property type="project" value="TreeGrafter"/>
</dbReference>
<dbReference type="EC" id="1.16.1.9" evidence="3"/>
<proteinExistence type="inferred from homology"/>
<feature type="transmembrane region" description="Helical" evidence="15">
    <location>
        <begin position="228"/>
        <end position="250"/>
    </location>
</feature>
<keyword evidence="9" id="KW-0560">Oxidoreductase</keyword>
<dbReference type="HOGENOM" id="CLU_017408_1_0_1"/>
<organism evidence="17 18">
    <name type="scientific">Phanerochaete carnosa (strain HHB-10118-sp)</name>
    <name type="common">White-rot fungus</name>
    <name type="synonym">Peniophora carnosa</name>
    <dbReference type="NCBI Taxonomy" id="650164"/>
    <lineage>
        <taxon>Eukaryota</taxon>
        <taxon>Fungi</taxon>
        <taxon>Dikarya</taxon>
        <taxon>Basidiomycota</taxon>
        <taxon>Agaricomycotina</taxon>
        <taxon>Agaricomycetes</taxon>
        <taxon>Polyporales</taxon>
        <taxon>Phanerochaetaceae</taxon>
        <taxon>Phanerochaete</taxon>
    </lineage>
</organism>
<evidence type="ECO:0000313" key="17">
    <source>
        <dbReference type="EMBL" id="EKM53016.1"/>
    </source>
</evidence>
<keyword evidence="6 15" id="KW-0812">Transmembrane</keyword>
<evidence type="ECO:0000256" key="6">
    <source>
        <dbReference type="ARBA" id="ARBA00022692"/>
    </source>
</evidence>
<dbReference type="GO" id="GO:0005886">
    <property type="term" value="C:plasma membrane"/>
    <property type="evidence" value="ECO:0007669"/>
    <property type="project" value="UniProtKB-SubCell"/>
</dbReference>
<reference evidence="17 18" key="1">
    <citation type="journal article" date="2012" name="BMC Genomics">
        <title>Comparative genomics of the white-rot fungi, Phanerochaete carnosa and P. chrysosporium, to elucidate the genetic basis of the distinct wood types they colonize.</title>
        <authorList>
            <person name="Suzuki H."/>
            <person name="MacDonald J."/>
            <person name="Syed K."/>
            <person name="Salamov A."/>
            <person name="Hori C."/>
            <person name="Aerts A."/>
            <person name="Henrissat B."/>
            <person name="Wiebenga A."/>
            <person name="vanKuyk P.A."/>
            <person name="Barry K."/>
            <person name="Lindquist E."/>
            <person name="LaButti K."/>
            <person name="Lapidus A."/>
            <person name="Lucas S."/>
            <person name="Coutinho P."/>
            <person name="Gong Y."/>
            <person name="Samejima M."/>
            <person name="Mahadevan R."/>
            <person name="Abou-Zaid M."/>
            <person name="de Vries R.P."/>
            <person name="Igarashi K."/>
            <person name="Yadav J.S."/>
            <person name="Grigoriev I.V."/>
            <person name="Master E.R."/>
        </authorList>
    </citation>
    <scope>NUCLEOTIDE SEQUENCE [LARGE SCALE GENOMIC DNA]</scope>
    <source>
        <strain evidence="17 18">HHB-10118-sp</strain>
    </source>
</reference>
<feature type="region of interest" description="Disordered" evidence="14">
    <location>
        <begin position="102"/>
        <end position="153"/>
    </location>
</feature>
<comment type="similarity">
    <text evidence="2">Belongs to the ferric reductase (FRE) family.</text>
</comment>
<feature type="transmembrane region" description="Helical" evidence="15">
    <location>
        <begin position="331"/>
        <end position="348"/>
    </location>
</feature>
<dbReference type="AlphaFoldDB" id="K5USV2"/>
<dbReference type="GeneID" id="18917339"/>
<name>K5USV2_PHACS</name>
<dbReference type="InterPro" id="IPR013130">
    <property type="entry name" value="Fe3_Rdtase_TM_dom"/>
</dbReference>
<dbReference type="SFLD" id="SFLDS00052">
    <property type="entry name" value="Ferric_Reductase_Domain"/>
    <property type="match status" value="1"/>
</dbReference>
<feature type="domain" description="FAD-binding FR-type" evidence="16">
    <location>
        <begin position="370"/>
        <end position="499"/>
    </location>
</feature>
<evidence type="ECO:0000256" key="4">
    <source>
        <dbReference type="ARBA" id="ARBA00022448"/>
    </source>
</evidence>
<dbReference type="Pfam" id="PF01794">
    <property type="entry name" value="Ferric_reduct"/>
    <property type="match status" value="1"/>
</dbReference>
<feature type="compositionally biased region" description="Polar residues" evidence="14">
    <location>
        <begin position="123"/>
        <end position="147"/>
    </location>
</feature>
<dbReference type="InterPro" id="IPR017927">
    <property type="entry name" value="FAD-bd_FR_type"/>
</dbReference>
<keyword evidence="12" id="KW-0325">Glycoprotein</keyword>
<keyword evidence="4" id="KW-0813">Transport</keyword>
<comment type="catalytic activity">
    <reaction evidence="13">
        <text>2 a Fe(II)-siderophore + NADP(+) + H(+) = 2 a Fe(III)-siderophore + NADPH</text>
        <dbReference type="Rhea" id="RHEA:28795"/>
        <dbReference type="Rhea" id="RHEA-COMP:11342"/>
        <dbReference type="Rhea" id="RHEA-COMP:11344"/>
        <dbReference type="ChEBI" id="CHEBI:15378"/>
        <dbReference type="ChEBI" id="CHEBI:29033"/>
        <dbReference type="ChEBI" id="CHEBI:29034"/>
        <dbReference type="ChEBI" id="CHEBI:57783"/>
        <dbReference type="ChEBI" id="CHEBI:58349"/>
        <dbReference type="EC" id="1.16.1.9"/>
    </reaction>
</comment>
<dbReference type="EMBL" id="JH930474">
    <property type="protein sequence ID" value="EKM53016.1"/>
    <property type="molecule type" value="Genomic_DNA"/>
</dbReference>
<feature type="transmembrane region" description="Helical" evidence="15">
    <location>
        <begin position="299"/>
        <end position="319"/>
    </location>
</feature>
<dbReference type="KEGG" id="pco:PHACADRAFT_259189"/>
<dbReference type="InterPro" id="IPR017938">
    <property type="entry name" value="Riboflavin_synthase-like_b-brl"/>
</dbReference>
<feature type="compositionally biased region" description="Basic and acidic residues" evidence="14">
    <location>
        <begin position="111"/>
        <end position="120"/>
    </location>
</feature>
<dbReference type="OrthoDB" id="17725at2759"/>
<dbReference type="InterPro" id="IPR051410">
    <property type="entry name" value="Ferric/Cupric_Reductase"/>
</dbReference>
<evidence type="ECO:0000256" key="12">
    <source>
        <dbReference type="ARBA" id="ARBA00023180"/>
    </source>
</evidence>
<sequence>MATPVVAAAVPSVSAIQSAAASSSAGFNHANLVFNVDIFLLAFLAFFVLLSLPRAVIRFSHKSEWFAGIYLRWVEPRPWRPPTFYQLADELDIPTAAYVSPSKSAPWPSNHNEDESDKAALSRNASNSSKAHLLRNNTQSSTQTTRAQLVRAQSRRNRKLDLPVHMPSWTTMIPSLSWIARIPIRPGLTVGGASIMVAYFITLCYAGFFESDIFSDPVRMGWVAISQIPVVLVLSAKNNIVGILIGACYTRLNYLHRFAGRLLVLAINIHSLGYFYNWALNAGGSTKPLTIAQQLAKPLHLTGFVGMLAANLIFVFSLSYVRQRFHGTFKVLHVIGAIILFIAVYLHAPSAGGYLLVALGVYLFDRVARLLKTRYTTARVTALSELGMTRVEVQGINAGWRAGQHVRIRVLESELSGKTKLGMLECHPFTICSVAQSPSGENLTLMCKKTGAWTNSLFDLARGMEYGSFSSDDSRAEKGSQPRDVKLLIEGPYGGPNHTIYASFSGALVVAGGSGITYALGVLQDLLQKDREGRSRLKCVELVWSVQDPSAILPLLHHLSYLLAQSNSRLYYTSLQISVSYTRCFANPPPHVLKILQHLPAGLRVTPGRPKLQSTLNSVVDRACALFHRNSEDSARRRGGADGKSIGGRPDWRRTSATLCVPSSPTAGSGVAVSNCLTRSSATNRVSAATAQHAANRISANRIFLDV</sequence>
<keyword evidence="7" id="KW-0249">Electron transport</keyword>
<keyword evidence="11 15" id="KW-0472">Membrane</keyword>
<evidence type="ECO:0000256" key="1">
    <source>
        <dbReference type="ARBA" id="ARBA00004651"/>
    </source>
</evidence>
<feature type="transmembrane region" description="Helical" evidence="15">
    <location>
        <begin position="31"/>
        <end position="52"/>
    </location>
</feature>
<evidence type="ECO:0000256" key="8">
    <source>
        <dbReference type="ARBA" id="ARBA00022989"/>
    </source>
</evidence>
<feature type="transmembrane region" description="Helical" evidence="15">
    <location>
        <begin position="188"/>
        <end position="208"/>
    </location>
</feature>
<dbReference type="Pfam" id="PF08022">
    <property type="entry name" value="FAD_binding_8"/>
    <property type="match status" value="1"/>
</dbReference>
<evidence type="ECO:0000256" key="14">
    <source>
        <dbReference type="SAM" id="MobiDB-lite"/>
    </source>
</evidence>
<dbReference type="InterPro" id="IPR013121">
    <property type="entry name" value="Fe_red_NAD-bd_6"/>
</dbReference>
<keyword evidence="18" id="KW-1185">Reference proteome</keyword>
<dbReference type="GO" id="GO:0006879">
    <property type="term" value="P:intracellular iron ion homeostasis"/>
    <property type="evidence" value="ECO:0007669"/>
    <property type="project" value="TreeGrafter"/>
</dbReference>
<dbReference type="SUPFAM" id="SSF52343">
    <property type="entry name" value="Ferredoxin reductase-like, C-terminal NADP-linked domain"/>
    <property type="match status" value="1"/>
</dbReference>
<dbReference type="PANTHER" id="PTHR32361:SF9">
    <property type="entry name" value="FERRIC REDUCTASE TRANSMEMBRANE COMPONENT 3-RELATED"/>
    <property type="match status" value="1"/>
</dbReference>
<dbReference type="CDD" id="cd06186">
    <property type="entry name" value="NOX_Duox_like_FAD_NADP"/>
    <property type="match status" value="1"/>
</dbReference>
<keyword evidence="5" id="KW-1003">Cell membrane</keyword>
<dbReference type="SFLD" id="SFLDG01168">
    <property type="entry name" value="Ferric_reductase_subgroup_(FRE"/>
    <property type="match status" value="1"/>
</dbReference>
<dbReference type="PROSITE" id="PS51384">
    <property type="entry name" value="FAD_FR"/>
    <property type="match status" value="1"/>
</dbReference>
<keyword evidence="10" id="KW-0406">Ion transport</keyword>
<gene>
    <name evidence="17" type="ORF">PHACADRAFT_259189</name>
</gene>
<evidence type="ECO:0000256" key="15">
    <source>
        <dbReference type="SAM" id="Phobius"/>
    </source>
</evidence>
<keyword evidence="8 15" id="KW-1133">Transmembrane helix</keyword>
<dbReference type="GO" id="GO:0006826">
    <property type="term" value="P:iron ion transport"/>
    <property type="evidence" value="ECO:0007669"/>
    <property type="project" value="TreeGrafter"/>
</dbReference>
<dbReference type="InParanoid" id="K5USV2"/>
<evidence type="ECO:0000313" key="18">
    <source>
        <dbReference type="Proteomes" id="UP000008370"/>
    </source>
</evidence>
<evidence type="ECO:0000256" key="5">
    <source>
        <dbReference type="ARBA" id="ARBA00022475"/>
    </source>
</evidence>
<dbReference type="Proteomes" id="UP000008370">
    <property type="component" value="Unassembled WGS sequence"/>
</dbReference>
<dbReference type="RefSeq" id="XP_007397723.1">
    <property type="nucleotide sequence ID" value="XM_007397661.1"/>
</dbReference>
<feature type="transmembrane region" description="Helical" evidence="15">
    <location>
        <begin position="262"/>
        <end position="279"/>
    </location>
</feature>
<evidence type="ECO:0000256" key="13">
    <source>
        <dbReference type="ARBA" id="ARBA00048483"/>
    </source>
</evidence>
<dbReference type="PANTHER" id="PTHR32361">
    <property type="entry name" value="FERRIC/CUPRIC REDUCTASE TRANSMEMBRANE COMPONENT"/>
    <property type="match status" value="1"/>
</dbReference>
<dbReference type="Gene3D" id="3.40.50.80">
    <property type="entry name" value="Nucleotide-binding domain of ferredoxin-NADP reductase (FNR) module"/>
    <property type="match status" value="1"/>
</dbReference>
<dbReference type="SUPFAM" id="SSF63380">
    <property type="entry name" value="Riboflavin synthase domain-like"/>
    <property type="match status" value="1"/>
</dbReference>
<protein>
    <recommendedName>
        <fullName evidence="3">ferric-chelate reductase (NADPH)</fullName>
        <ecNumber evidence="3">1.16.1.9</ecNumber>
    </recommendedName>
</protein>
<accession>K5USV2</accession>
<evidence type="ECO:0000256" key="3">
    <source>
        <dbReference type="ARBA" id="ARBA00012668"/>
    </source>
</evidence>
<evidence type="ECO:0000256" key="2">
    <source>
        <dbReference type="ARBA" id="ARBA00006278"/>
    </source>
</evidence>
<evidence type="ECO:0000256" key="9">
    <source>
        <dbReference type="ARBA" id="ARBA00023002"/>
    </source>
</evidence>
<evidence type="ECO:0000256" key="11">
    <source>
        <dbReference type="ARBA" id="ARBA00023136"/>
    </source>
</evidence>
<evidence type="ECO:0000256" key="10">
    <source>
        <dbReference type="ARBA" id="ARBA00023065"/>
    </source>
</evidence>
<dbReference type="GO" id="GO:0052851">
    <property type="term" value="F:ferric-chelate reductase (NADPH) activity"/>
    <property type="evidence" value="ECO:0007669"/>
    <property type="project" value="UniProtKB-EC"/>
</dbReference>
<dbReference type="InterPro" id="IPR013112">
    <property type="entry name" value="FAD-bd_8"/>
</dbReference>
<evidence type="ECO:0000256" key="7">
    <source>
        <dbReference type="ARBA" id="ARBA00022982"/>
    </source>
</evidence>
<dbReference type="Pfam" id="PF08030">
    <property type="entry name" value="NAD_binding_6"/>
    <property type="match status" value="1"/>
</dbReference>
<evidence type="ECO:0000259" key="16">
    <source>
        <dbReference type="PROSITE" id="PS51384"/>
    </source>
</evidence>
<comment type="subcellular location">
    <subcellularLocation>
        <location evidence="1">Cell membrane</location>
        <topology evidence="1">Multi-pass membrane protein</topology>
    </subcellularLocation>
</comment>
<dbReference type="InterPro" id="IPR039261">
    <property type="entry name" value="FNR_nucleotide-bd"/>
</dbReference>